<dbReference type="KEGG" id="kfl:Kfla_0007"/>
<reference evidence="2" key="1">
    <citation type="submission" date="2009-09" db="EMBL/GenBank/DDBJ databases">
        <title>The complete genome of Kribbella flavida DSM 17836.</title>
        <authorList>
            <consortium name="US DOE Joint Genome Institute (JGI-PGF)"/>
            <person name="Lucas S."/>
            <person name="Copeland A."/>
            <person name="Lapidus A."/>
            <person name="Glavina del Rio T."/>
            <person name="Dalin E."/>
            <person name="Tice H."/>
            <person name="Bruce D."/>
            <person name="Goodwin L."/>
            <person name="Pitluck S."/>
            <person name="Kyrpides N."/>
            <person name="Mavromatis K."/>
            <person name="Ivanova N."/>
            <person name="Saunders E."/>
            <person name="Brettin T."/>
            <person name="Detter J.C."/>
            <person name="Han C."/>
            <person name="Larimer F."/>
            <person name="Land M."/>
            <person name="Hauser L."/>
            <person name="Markowitz V."/>
            <person name="Cheng J.-F."/>
            <person name="Hugenholtz P."/>
            <person name="Woyke T."/>
            <person name="Wu D."/>
            <person name="Pukall R."/>
            <person name="Klenk H.-P."/>
            <person name="Eisen J.A."/>
        </authorList>
    </citation>
    <scope>NUCLEOTIDE SEQUENCE [LARGE SCALE GENOMIC DNA]</scope>
    <source>
        <strain evidence="2">DSM 17836 / JCM 10339 / NBRC 14399</strain>
    </source>
</reference>
<name>D2PQF1_KRIFD</name>
<dbReference type="HOGENOM" id="CLU_1452682_0_0_11"/>
<dbReference type="OrthoDB" id="3822095at2"/>
<accession>D2PQF1</accession>
<evidence type="ECO:0000313" key="2">
    <source>
        <dbReference type="Proteomes" id="UP000007967"/>
    </source>
</evidence>
<dbReference type="AlphaFoldDB" id="D2PQF1"/>
<organism evidence="1 2">
    <name type="scientific">Kribbella flavida (strain DSM 17836 / JCM 10339 / NBRC 14399)</name>
    <dbReference type="NCBI Taxonomy" id="479435"/>
    <lineage>
        <taxon>Bacteria</taxon>
        <taxon>Bacillati</taxon>
        <taxon>Actinomycetota</taxon>
        <taxon>Actinomycetes</taxon>
        <taxon>Propionibacteriales</taxon>
        <taxon>Kribbellaceae</taxon>
        <taxon>Kribbella</taxon>
    </lineage>
</organism>
<sequence>MKVSDRVFRLTAQVALLLTLLALSAFLLLRTYLGDEEQVWNDGAVTEVVERGPVTIDKVTWQVESMQPYARLADEQRKEIPVDGLTAGAVVVLVKVKLTPLDGLRMGGGGFTCEASLRDDRGNVWKSVEVFRLPLTTYCSNDDKPLKRNQANEVAKVFVVPASAVEHLNGIQVETRQDFRRVLITF</sequence>
<proteinExistence type="predicted"/>
<dbReference type="RefSeq" id="WP_012917695.1">
    <property type="nucleotide sequence ID" value="NC_013729.1"/>
</dbReference>
<reference evidence="1 2" key="2">
    <citation type="journal article" date="2010" name="Stand. Genomic Sci.">
        <title>Complete genome sequence of Kribbella flavida type strain (IFO 14399).</title>
        <authorList>
            <person name="Pukall R."/>
            <person name="Lapidus A."/>
            <person name="Glavina Del Rio T."/>
            <person name="Copeland A."/>
            <person name="Tice H."/>
            <person name="Cheng J.-F."/>
            <person name="Lucas S."/>
            <person name="Chen F."/>
            <person name="Nolan M."/>
            <person name="LaButti K."/>
            <person name="Pati A."/>
            <person name="Ivanova N."/>
            <person name="Mavrommatis K."/>
            <person name="Mikhailova N."/>
            <person name="Pitluck S."/>
            <person name="Bruce D."/>
            <person name="Goodwin L."/>
            <person name="Land M."/>
            <person name="Hauser L."/>
            <person name="Chang Y.-J."/>
            <person name="Jeffries C.D."/>
            <person name="Chen A."/>
            <person name="Palaniappan K."/>
            <person name="Chain P."/>
            <person name="Rohde M."/>
            <person name="Goeker M."/>
            <person name="Bristow J."/>
            <person name="Eisen J.A."/>
            <person name="Markowitz V."/>
            <person name="Hugenholtz P."/>
            <person name="Kyrpides N.C."/>
            <person name="Klenk H.-P."/>
            <person name="Brettin T."/>
        </authorList>
    </citation>
    <scope>NUCLEOTIDE SEQUENCE [LARGE SCALE GENOMIC DNA]</scope>
    <source>
        <strain evidence="2">DSM 17836 / JCM 10339 / NBRC 14399</strain>
    </source>
</reference>
<keyword evidence="2" id="KW-1185">Reference proteome</keyword>
<protein>
    <submittedName>
        <fullName evidence="1">Uncharacterized protein</fullName>
    </submittedName>
</protein>
<dbReference type="Proteomes" id="UP000007967">
    <property type="component" value="Chromosome"/>
</dbReference>
<evidence type="ECO:0000313" key="1">
    <source>
        <dbReference type="EMBL" id="ADB29138.1"/>
    </source>
</evidence>
<dbReference type="EMBL" id="CP001736">
    <property type="protein sequence ID" value="ADB29138.1"/>
    <property type="molecule type" value="Genomic_DNA"/>
</dbReference>
<dbReference type="STRING" id="479435.Kfla_0007"/>
<gene>
    <name evidence="1" type="ordered locus">Kfla_0007</name>
</gene>